<dbReference type="Pfam" id="PF17921">
    <property type="entry name" value="Integrase_H2C2"/>
    <property type="match status" value="1"/>
</dbReference>
<dbReference type="GO" id="GO:0004190">
    <property type="term" value="F:aspartic-type endopeptidase activity"/>
    <property type="evidence" value="ECO:0007669"/>
    <property type="project" value="UniProtKB-KW"/>
</dbReference>
<evidence type="ECO:0000256" key="10">
    <source>
        <dbReference type="ARBA" id="ARBA00022759"/>
    </source>
</evidence>
<evidence type="ECO:0000256" key="1">
    <source>
        <dbReference type="ARBA" id="ARBA00004123"/>
    </source>
</evidence>
<dbReference type="InterPro" id="IPR012337">
    <property type="entry name" value="RNaseH-like_sf"/>
</dbReference>
<keyword evidence="25" id="KW-1185">Reference proteome</keyword>
<evidence type="ECO:0000259" key="22">
    <source>
        <dbReference type="PROSITE" id="PS50878"/>
    </source>
</evidence>
<dbReference type="GO" id="GO:0003887">
    <property type="term" value="F:DNA-directed DNA polymerase activity"/>
    <property type="evidence" value="ECO:0007669"/>
    <property type="project" value="UniProtKB-KW"/>
</dbReference>
<dbReference type="PROSITE" id="PS50013">
    <property type="entry name" value="CHROMO_2"/>
    <property type="match status" value="1"/>
</dbReference>
<feature type="domain" description="Reverse transcriptase" evidence="22">
    <location>
        <begin position="216"/>
        <end position="395"/>
    </location>
</feature>
<dbReference type="Gene3D" id="1.10.340.70">
    <property type="match status" value="1"/>
</dbReference>
<comment type="subcellular location">
    <subcellularLocation>
        <location evidence="1">Nucleus</location>
    </subcellularLocation>
</comment>
<dbReference type="SUPFAM" id="SSF56672">
    <property type="entry name" value="DNA/RNA polymerases"/>
    <property type="match status" value="1"/>
</dbReference>
<dbReference type="InterPro" id="IPR000477">
    <property type="entry name" value="RT_dom"/>
</dbReference>
<evidence type="ECO:0000256" key="12">
    <source>
        <dbReference type="ARBA" id="ARBA00022842"/>
    </source>
</evidence>
<dbReference type="GO" id="GO:0006508">
    <property type="term" value="P:proteolysis"/>
    <property type="evidence" value="ECO:0007669"/>
    <property type="project" value="UniProtKB-KW"/>
</dbReference>
<dbReference type="Pfam" id="PF17919">
    <property type="entry name" value="RT_RNaseH_2"/>
    <property type="match status" value="1"/>
</dbReference>
<dbReference type="FunFam" id="3.10.20.370:FF:000003">
    <property type="entry name" value="Transposon Tf2-6 polyprotein"/>
    <property type="match status" value="1"/>
</dbReference>
<dbReference type="Pfam" id="PF24626">
    <property type="entry name" value="SH3_Tf2-1"/>
    <property type="match status" value="1"/>
</dbReference>
<dbReference type="InterPro" id="IPR021109">
    <property type="entry name" value="Peptidase_aspartic_dom_sf"/>
</dbReference>
<dbReference type="FunFam" id="3.30.420.10:FF:000032">
    <property type="entry name" value="Retrovirus-related Pol polyprotein from transposon 297-like Protein"/>
    <property type="match status" value="1"/>
</dbReference>
<keyword evidence="11" id="KW-0378">Hydrolase</keyword>
<evidence type="ECO:0000256" key="15">
    <source>
        <dbReference type="ARBA" id="ARBA00022932"/>
    </source>
</evidence>
<keyword evidence="13" id="KW-0229">DNA integration</keyword>
<feature type="region of interest" description="Disordered" evidence="20">
    <location>
        <begin position="1082"/>
        <end position="1101"/>
    </location>
</feature>
<organism evidence="24 25">
    <name type="scientific">Nothobranchius furzeri</name>
    <name type="common">Turquoise killifish</name>
    <dbReference type="NCBI Taxonomy" id="105023"/>
    <lineage>
        <taxon>Eukaryota</taxon>
        <taxon>Metazoa</taxon>
        <taxon>Chordata</taxon>
        <taxon>Craniata</taxon>
        <taxon>Vertebrata</taxon>
        <taxon>Euteleostomi</taxon>
        <taxon>Actinopterygii</taxon>
        <taxon>Neopterygii</taxon>
        <taxon>Teleostei</taxon>
        <taxon>Neoteleostei</taxon>
        <taxon>Acanthomorphata</taxon>
        <taxon>Ovalentaria</taxon>
        <taxon>Atherinomorphae</taxon>
        <taxon>Cyprinodontiformes</taxon>
        <taxon>Nothobranchiidae</taxon>
        <taxon>Nothobranchius</taxon>
    </lineage>
</organism>
<evidence type="ECO:0000256" key="3">
    <source>
        <dbReference type="ARBA" id="ARBA00012180"/>
    </source>
</evidence>
<dbReference type="PROSITE" id="PS50878">
    <property type="entry name" value="RT_POL"/>
    <property type="match status" value="1"/>
</dbReference>
<dbReference type="SUPFAM" id="SSF53098">
    <property type="entry name" value="Ribonuclease H-like"/>
    <property type="match status" value="1"/>
</dbReference>
<keyword evidence="16" id="KW-0238">DNA-binding</keyword>
<dbReference type="Pfam" id="PF00665">
    <property type="entry name" value="rve"/>
    <property type="match status" value="1"/>
</dbReference>
<evidence type="ECO:0000256" key="20">
    <source>
        <dbReference type="SAM" id="MobiDB-lite"/>
    </source>
</evidence>
<dbReference type="InterPro" id="IPR000953">
    <property type="entry name" value="Chromo/chromo_shadow_dom"/>
</dbReference>
<name>A0A8C6PHX0_NOTFU</name>
<feature type="domain" description="Chromo" evidence="21">
    <location>
        <begin position="1034"/>
        <end position="1092"/>
    </location>
</feature>
<keyword evidence="8" id="KW-0479">Metal-binding</keyword>
<dbReference type="Proteomes" id="UP000694548">
    <property type="component" value="Chromosome sgr09"/>
</dbReference>
<accession>A0A8C6PHX0</accession>
<keyword evidence="7" id="KW-0540">Nuclease</keyword>
<keyword evidence="12" id="KW-0460">Magnesium</keyword>
<evidence type="ECO:0000256" key="14">
    <source>
        <dbReference type="ARBA" id="ARBA00022918"/>
    </source>
</evidence>
<dbReference type="PANTHER" id="PTHR37984">
    <property type="entry name" value="PROTEIN CBG26694"/>
    <property type="match status" value="1"/>
</dbReference>
<reference evidence="24" key="1">
    <citation type="submission" date="2014-08" db="EMBL/GenBank/DDBJ databases">
        <authorList>
            <person name="Senf B."/>
            <person name="Petzold A."/>
            <person name="Downie B.R."/>
            <person name="Koch P."/>
            <person name="Platzer M."/>
        </authorList>
    </citation>
    <scope>NUCLEOTIDE SEQUENCE [LARGE SCALE GENOMIC DNA]</scope>
    <source>
        <strain evidence="24">GRZ</strain>
    </source>
</reference>
<evidence type="ECO:0000313" key="25">
    <source>
        <dbReference type="Proteomes" id="UP000694548"/>
    </source>
</evidence>
<evidence type="ECO:0000256" key="13">
    <source>
        <dbReference type="ARBA" id="ARBA00022908"/>
    </source>
</evidence>
<keyword evidence="5" id="KW-0808">Transferase</keyword>
<dbReference type="InterPro" id="IPR043128">
    <property type="entry name" value="Rev_trsase/Diguanyl_cyclase"/>
</dbReference>
<keyword evidence="10" id="KW-0255">Endonuclease</keyword>
<dbReference type="GO" id="GO:0046872">
    <property type="term" value="F:metal ion binding"/>
    <property type="evidence" value="ECO:0007669"/>
    <property type="project" value="UniProtKB-KW"/>
</dbReference>
<keyword evidence="17" id="KW-0233">DNA recombination</keyword>
<dbReference type="SMART" id="SM00298">
    <property type="entry name" value="CHROMO"/>
    <property type="match status" value="1"/>
</dbReference>
<keyword evidence="9" id="KW-0064">Aspartyl protease</keyword>
<dbReference type="SUPFAM" id="SSF54160">
    <property type="entry name" value="Chromo domain-like"/>
    <property type="match status" value="1"/>
</dbReference>
<dbReference type="InterPro" id="IPR023780">
    <property type="entry name" value="Chromo_domain"/>
</dbReference>
<dbReference type="Pfam" id="PF00385">
    <property type="entry name" value="Chromo"/>
    <property type="match status" value="1"/>
</dbReference>
<keyword evidence="18" id="KW-0511">Multifunctional enzyme</keyword>
<dbReference type="FunFam" id="3.30.70.270:FF:000020">
    <property type="entry name" value="Transposon Tf2-6 polyprotein-like Protein"/>
    <property type="match status" value="1"/>
</dbReference>
<dbReference type="EC" id="3.1.26.4" evidence="3"/>
<dbReference type="InterPro" id="IPR041588">
    <property type="entry name" value="Integrase_H2C2"/>
</dbReference>
<dbReference type="InterPro" id="IPR001584">
    <property type="entry name" value="Integrase_cat-core"/>
</dbReference>
<evidence type="ECO:0000256" key="9">
    <source>
        <dbReference type="ARBA" id="ARBA00022750"/>
    </source>
</evidence>
<evidence type="ECO:0000256" key="5">
    <source>
        <dbReference type="ARBA" id="ARBA00022679"/>
    </source>
</evidence>
<dbReference type="GeneTree" id="ENSGT01060000248608"/>
<evidence type="ECO:0000256" key="11">
    <source>
        <dbReference type="ARBA" id="ARBA00022801"/>
    </source>
</evidence>
<evidence type="ECO:0000256" key="18">
    <source>
        <dbReference type="ARBA" id="ARBA00023268"/>
    </source>
</evidence>
<dbReference type="InterPro" id="IPR041577">
    <property type="entry name" value="RT_RNaseH_2"/>
</dbReference>
<dbReference type="GO" id="GO:0005634">
    <property type="term" value="C:nucleus"/>
    <property type="evidence" value="ECO:0007669"/>
    <property type="project" value="UniProtKB-SubCell"/>
</dbReference>
<evidence type="ECO:0000256" key="8">
    <source>
        <dbReference type="ARBA" id="ARBA00022723"/>
    </source>
</evidence>
<evidence type="ECO:0000256" key="2">
    <source>
        <dbReference type="ARBA" id="ARBA00010879"/>
    </source>
</evidence>
<reference evidence="24" key="3">
    <citation type="submission" date="2025-09" db="UniProtKB">
        <authorList>
            <consortium name="Ensembl"/>
        </authorList>
    </citation>
    <scope>IDENTIFICATION</scope>
</reference>
<dbReference type="CDD" id="cd01647">
    <property type="entry name" value="RT_LTR"/>
    <property type="match status" value="1"/>
</dbReference>
<evidence type="ECO:0000259" key="21">
    <source>
        <dbReference type="PROSITE" id="PS50013"/>
    </source>
</evidence>
<dbReference type="Ensembl" id="ENSNFUT00015044977.1">
    <property type="protein sequence ID" value="ENSNFUP00015043086.1"/>
    <property type="gene ID" value="ENSNFUG00015020627.1"/>
</dbReference>
<keyword evidence="15" id="KW-0239">DNA-directed DNA polymerase</keyword>
<proteinExistence type="inferred from homology"/>
<evidence type="ECO:0000313" key="24">
    <source>
        <dbReference type="Ensembl" id="ENSNFUP00015043086.1"/>
    </source>
</evidence>
<dbReference type="Gene3D" id="3.30.70.270">
    <property type="match status" value="2"/>
</dbReference>
<dbReference type="InterPro" id="IPR043502">
    <property type="entry name" value="DNA/RNA_pol_sf"/>
</dbReference>
<evidence type="ECO:0000256" key="4">
    <source>
        <dbReference type="ARBA" id="ARBA00022670"/>
    </source>
</evidence>
<reference evidence="24" key="2">
    <citation type="submission" date="2025-08" db="UniProtKB">
        <authorList>
            <consortium name="Ensembl"/>
        </authorList>
    </citation>
    <scope>IDENTIFICATION</scope>
</reference>
<evidence type="ECO:0000256" key="19">
    <source>
        <dbReference type="ARBA" id="ARBA00039658"/>
    </source>
</evidence>
<dbReference type="Gene3D" id="2.40.50.40">
    <property type="match status" value="1"/>
</dbReference>
<dbReference type="GO" id="GO:0015074">
    <property type="term" value="P:DNA integration"/>
    <property type="evidence" value="ECO:0007669"/>
    <property type="project" value="UniProtKB-KW"/>
</dbReference>
<dbReference type="FunFam" id="1.10.340.70:FF:000001">
    <property type="entry name" value="Retrovirus-related Pol polyprotein from transposon gypsy-like Protein"/>
    <property type="match status" value="1"/>
</dbReference>
<dbReference type="Pfam" id="PF00078">
    <property type="entry name" value="RVT_1"/>
    <property type="match status" value="1"/>
</dbReference>
<dbReference type="PANTHER" id="PTHR37984:SF5">
    <property type="entry name" value="PROTEIN NYNRIN-LIKE"/>
    <property type="match status" value="1"/>
</dbReference>
<keyword evidence="6" id="KW-0548">Nucleotidyltransferase</keyword>
<dbReference type="GO" id="GO:0003964">
    <property type="term" value="F:RNA-directed DNA polymerase activity"/>
    <property type="evidence" value="ECO:0007669"/>
    <property type="project" value="UniProtKB-KW"/>
</dbReference>
<evidence type="ECO:0000256" key="17">
    <source>
        <dbReference type="ARBA" id="ARBA00023172"/>
    </source>
</evidence>
<dbReference type="GO" id="GO:0004523">
    <property type="term" value="F:RNA-DNA hybrid ribonuclease activity"/>
    <property type="evidence" value="ECO:0007669"/>
    <property type="project" value="UniProtKB-EC"/>
</dbReference>
<keyword evidence="4" id="KW-0645">Protease</keyword>
<dbReference type="InterPro" id="IPR016197">
    <property type="entry name" value="Chromo-like_dom_sf"/>
</dbReference>
<dbReference type="Gene3D" id="3.10.10.10">
    <property type="entry name" value="HIV Type 1 Reverse Transcriptase, subunit A, domain 1"/>
    <property type="match status" value="1"/>
</dbReference>
<dbReference type="InterPro" id="IPR050951">
    <property type="entry name" value="Retrovirus_Pol_polyprotein"/>
</dbReference>
<dbReference type="CDD" id="cd09274">
    <property type="entry name" value="RNase_HI_RT_Ty3"/>
    <property type="match status" value="1"/>
</dbReference>
<dbReference type="CDD" id="cd00303">
    <property type="entry name" value="retropepsin_like"/>
    <property type="match status" value="1"/>
</dbReference>
<sequence>MDNKSSRCELNCSVSFNQDCFPAKALVDSGCERNLLDQTIVDRLNIPTTPLTTPIRASSLDGNSLTTITHQTAPVKLLISGNHHETITFFVFPSPQTPVVLGHDWLVTHNPHIDWKTNQISSWSPYCLSHCLLSANLSVSAPVSSTPTPPDLSLVPSEYHDLQAVFCKDRASSLPPHRPYDCCIDLLQGATLPSSRLYSLSKPERECMATYISESLAAGIIRPSTSPLGAGFFFVAKKDGSLRPCIDYRGLNQITIKNKYPLPLLSSTFDPVQKATIFTKLDLRNAYHLVRIREGDEWKTAFKTPLGHYEYLVMPFGLTNAPAVFQSLVNSVLHDFIDKFVTVYLDDILIFSSSLSEHRHHVRAVLQRLLENRLFVKAEKCEFHASSVKFLGFVLESGRLKTDPEKIQAVRDWPTPTTRKQLQRFLGFANFYRRFIRNYSQIASPLTKLTSTKRTFVWTPEADTAFLELKTRFSQAPVLSRPDPTLQFTVEVDASDSGVGAVLSQRSPSDNLLHPCAFFSKKLSPAEQNYDVGDRELLAVKLALEEWRHWLEGAEYPIIIWTDHKNLAYLKEAKRLNPRQSRWSLFFTRFNFTISFRPGTKNVKPDALSRQYSTDKDQEPATILPPSCVLASITWDISQKVIEAQRTDPDPGNGPPQKLYVPQQVRGSVIHWAHTARFSIHPGVGRTLALVRRSFWWPSMYRDIKEYISACQVCARNKGTNQPPSGLLKPLPIPSRPWSHIALDFVTGLPPSKGFSVILSIIDRFSKACHFVPLKSLPSSAVTAELLIKHVFRLHGIPTEILSDRGPQFLSRVWKEFATSLGASVSLSSGYHPQTNGQCERLNQELEAMLRCVCSSNPTSWSTQLPWIEYAHNTHVSSATGQSPFESSLGYQPPLFPSDLPTTTTVPQFIRRARRTWTQTRAALHRTAERNRRLADRHRRPAPPYACGQQVWLSTKDIKLKDTSKKLSPRFIGPYTICEVISPWSVRLSLPPSLKIHPVFHVSLIKPVSSSSLCPASASDPPPPVRLADGSMGYRVRRLLDARPRGRGRQFLVDWVGYGPEHRQWIPGSWIDDPSLIREFDASRASSASASSSSSPPGGGP</sequence>
<dbReference type="Gene3D" id="3.30.420.10">
    <property type="entry name" value="Ribonuclease H-like superfamily/Ribonuclease H"/>
    <property type="match status" value="1"/>
</dbReference>
<evidence type="ECO:0000256" key="6">
    <source>
        <dbReference type="ARBA" id="ARBA00022695"/>
    </source>
</evidence>
<dbReference type="SUPFAM" id="SSF50630">
    <property type="entry name" value="Acid proteases"/>
    <property type="match status" value="1"/>
</dbReference>
<evidence type="ECO:0000259" key="23">
    <source>
        <dbReference type="PROSITE" id="PS50994"/>
    </source>
</evidence>
<dbReference type="Gene3D" id="2.40.70.10">
    <property type="entry name" value="Acid Proteases"/>
    <property type="match status" value="1"/>
</dbReference>
<evidence type="ECO:0000256" key="16">
    <source>
        <dbReference type="ARBA" id="ARBA00023125"/>
    </source>
</evidence>
<evidence type="ECO:0000256" key="7">
    <source>
        <dbReference type="ARBA" id="ARBA00022722"/>
    </source>
</evidence>
<comment type="similarity">
    <text evidence="2">Belongs to the beta type-B retroviral polymerase family. HERV class-II K(HML-2) pol subfamily.</text>
</comment>
<dbReference type="GO" id="GO:0003677">
    <property type="term" value="F:DNA binding"/>
    <property type="evidence" value="ECO:0007669"/>
    <property type="project" value="UniProtKB-KW"/>
</dbReference>
<protein>
    <recommendedName>
        <fullName evidence="19">Gypsy retrotransposon integrase-like protein 1</fullName>
        <ecNumber evidence="3">3.1.26.4</ecNumber>
    </recommendedName>
</protein>
<feature type="domain" description="Integrase catalytic" evidence="23">
    <location>
        <begin position="733"/>
        <end position="892"/>
    </location>
</feature>
<dbReference type="InterPro" id="IPR036397">
    <property type="entry name" value="RNaseH_sf"/>
</dbReference>
<keyword evidence="14" id="KW-0695">RNA-directed DNA polymerase</keyword>
<dbReference type="PROSITE" id="PS50994">
    <property type="entry name" value="INTEGRASE"/>
    <property type="match status" value="1"/>
</dbReference>
<dbReference type="Pfam" id="PF13650">
    <property type="entry name" value="Asp_protease_2"/>
    <property type="match status" value="1"/>
</dbReference>
<dbReference type="InterPro" id="IPR056924">
    <property type="entry name" value="SH3_Tf2-1"/>
</dbReference>
<feature type="compositionally biased region" description="Low complexity" evidence="20">
    <location>
        <begin position="1083"/>
        <end position="1095"/>
    </location>
</feature>
<dbReference type="GO" id="GO:0006310">
    <property type="term" value="P:DNA recombination"/>
    <property type="evidence" value="ECO:0007669"/>
    <property type="project" value="UniProtKB-KW"/>
</dbReference>
<dbReference type="AlphaFoldDB" id="A0A8C6PHX0"/>